<feature type="region of interest" description="Disordered" evidence="1">
    <location>
        <begin position="58"/>
        <end position="82"/>
    </location>
</feature>
<protein>
    <submittedName>
        <fullName evidence="2">(northern house mosquito) hypothetical protein</fullName>
    </submittedName>
</protein>
<evidence type="ECO:0000313" key="2">
    <source>
        <dbReference type="EMBL" id="CAG6466399.1"/>
    </source>
</evidence>
<name>A0A8D8B2B9_CULPI</name>
<dbReference type="EMBL" id="HBUE01055842">
    <property type="protein sequence ID" value="CAG6466399.1"/>
    <property type="molecule type" value="Transcribed_RNA"/>
</dbReference>
<dbReference type="EMBL" id="HBUE01055843">
    <property type="protein sequence ID" value="CAG6466401.1"/>
    <property type="molecule type" value="Transcribed_RNA"/>
</dbReference>
<dbReference type="AlphaFoldDB" id="A0A8D8B2B9"/>
<proteinExistence type="predicted"/>
<evidence type="ECO:0000256" key="1">
    <source>
        <dbReference type="SAM" id="MobiDB-lite"/>
    </source>
</evidence>
<feature type="compositionally biased region" description="Basic and acidic residues" evidence="1">
    <location>
        <begin position="71"/>
        <end position="82"/>
    </location>
</feature>
<accession>A0A8D8B2B9</accession>
<sequence>MLRPFANQVSVNQILYRSDCPANGTQWGNTVRNGQQHLLRPGRARCLRRFRRGPGAEAGFATARAGPLPADRQHYQNHEEGYSGEREDCERCARMRSGVRFGVYFVHHVRG</sequence>
<reference evidence="2" key="1">
    <citation type="submission" date="2021-05" db="EMBL/GenBank/DDBJ databases">
        <authorList>
            <person name="Alioto T."/>
            <person name="Alioto T."/>
            <person name="Gomez Garrido J."/>
        </authorList>
    </citation>
    <scope>NUCLEOTIDE SEQUENCE</scope>
</reference>
<organism evidence="2">
    <name type="scientific">Culex pipiens</name>
    <name type="common">House mosquito</name>
    <dbReference type="NCBI Taxonomy" id="7175"/>
    <lineage>
        <taxon>Eukaryota</taxon>
        <taxon>Metazoa</taxon>
        <taxon>Ecdysozoa</taxon>
        <taxon>Arthropoda</taxon>
        <taxon>Hexapoda</taxon>
        <taxon>Insecta</taxon>
        <taxon>Pterygota</taxon>
        <taxon>Neoptera</taxon>
        <taxon>Endopterygota</taxon>
        <taxon>Diptera</taxon>
        <taxon>Nematocera</taxon>
        <taxon>Culicoidea</taxon>
        <taxon>Culicidae</taxon>
        <taxon>Culicinae</taxon>
        <taxon>Culicini</taxon>
        <taxon>Culex</taxon>
        <taxon>Culex</taxon>
    </lineage>
</organism>